<dbReference type="SUPFAM" id="SSF102114">
    <property type="entry name" value="Radical SAM enzymes"/>
    <property type="match status" value="1"/>
</dbReference>
<dbReference type="SFLD" id="SFLDS00029">
    <property type="entry name" value="Radical_SAM"/>
    <property type="match status" value="2"/>
</dbReference>
<evidence type="ECO:0000256" key="6">
    <source>
        <dbReference type="ARBA" id="ARBA00023004"/>
    </source>
</evidence>
<feature type="domain" description="Radical SAM core" evidence="10">
    <location>
        <begin position="2"/>
        <end position="237"/>
    </location>
</feature>
<keyword evidence="5 9" id="KW-0479">Metal-binding</keyword>
<evidence type="ECO:0000256" key="8">
    <source>
        <dbReference type="ARBA" id="ARBA00023186"/>
    </source>
</evidence>
<comment type="subcellular location">
    <subcellularLocation>
        <location evidence="9">Cytoplasm</location>
    </subcellularLocation>
</comment>
<dbReference type="Pfam" id="PF04055">
    <property type="entry name" value="Radical_SAM"/>
    <property type="match status" value="1"/>
</dbReference>
<evidence type="ECO:0000256" key="2">
    <source>
        <dbReference type="ARBA" id="ARBA00017228"/>
    </source>
</evidence>
<sequence length="403" mass="45124">MRPMPAPLGLYIHIPFCKSKCVYCDFYSLPRSESRMDDYTDALCAHLAETAPFAAGHLVDTVYFGGGTPSYLGTKRLVKILKTILKKYKVDKQAEITLEANPDSAGDWKELRTLRRCGFNRLSLGMQSADDEELSEIGRVHTMAQTEAAVEAARKAKFQNLSLDLIYGLPHQTLEGWQKNLSAALDLTPEHLSCYGLKVEEGTPLFARRGTAGLPGDDAQADMYLYTVEFLKAQGYEQYEISNFAKPGCASRHNLKYWTLGEYAGFGPGAHSDFGGVRYAYTKDLEGYIRGVRDHAPMLSESDRIPPLDRDTEWVMLGLRTTAGLDPKAFERRFRRRFTCFLPFLDQCARAGYAVEEDGRWHLTPRGFLVSNQIIGGMLDALAADKQRRADAAARGDFRVNLD</sequence>
<dbReference type="PANTHER" id="PTHR13932:SF5">
    <property type="entry name" value="RADICAL S-ADENOSYL METHIONINE DOMAIN-CONTAINING PROTEIN 1, MITOCHONDRIAL"/>
    <property type="match status" value="1"/>
</dbReference>
<name>A0A4D7AN63_9FIRM</name>
<evidence type="ECO:0000256" key="4">
    <source>
        <dbReference type="ARBA" id="ARBA00022691"/>
    </source>
</evidence>
<keyword evidence="6 9" id="KW-0408">Iron</keyword>
<dbReference type="AlphaFoldDB" id="A0A4D7AN63"/>
<protein>
    <recommendedName>
        <fullName evidence="2 9">Heme chaperone HemW</fullName>
    </recommendedName>
</protein>
<dbReference type="GO" id="GO:0005737">
    <property type="term" value="C:cytoplasm"/>
    <property type="evidence" value="ECO:0007669"/>
    <property type="project" value="UniProtKB-SubCell"/>
</dbReference>
<dbReference type="GO" id="GO:0006779">
    <property type="term" value="P:porphyrin-containing compound biosynthetic process"/>
    <property type="evidence" value="ECO:0007669"/>
    <property type="project" value="InterPro"/>
</dbReference>
<dbReference type="CDD" id="cd01335">
    <property type="entry name" value="Radical_SAM"/>
    <property type="match status" value="1"/>
</dbReference>
<evidence type="ECO:0000256" key="3">
    <source>
        <dbReference type="ARBA" id="ARBA00022617"/>
    </source>
</evidence>
<organism evidence="11 12">
    <name type="scientific">Dysosmobacter welbionis</name>
    <dbReference type="NCBI Taxonomy" id="2093857"/>
    <lineage>
        <taxon>Bacteria</taxon>
        <taxon>Bacillati</taxon>
        <taxon>Bacillota</taxon>
        <taxon>Clostridia</taxon>
        <taxon>Eubacteriales</taxon>
        <taxon>Oscillospiraceae</taxon>
        <taxon>Dysosmobacter</taxon>
    </lineage>
</organism>
<dbReference type="SFLD" id="SFLDF00562">
    <property type="entry name" value="HemN-like__clustered_with_heat"/>
    <property type="match status" value="1"/>
</dbReference>
<evidence type="ECO:0000256" key="5">
    <source>
        <dbReference type="ARBA" id="ARBA00022723"/>
    </source>
</evidence>
<keyword evidence="7 9" id="KW-0411">Iron-sulfur</keyword>
<evidence type="ECO:0000313" key="12">
    <source>
        <dbReference type="Proteomes" id="UP000298642"/>
    </source>
</evidence>
<accession>A0A4D7AN63</accession>
<dbReference type="InterPro" id="IPR006638">
    <property type="entry name" value="Elp3/MiaA/NifB-like_rSAM"/>
</dbReference>
<comment type="similarity">
    <text evidence="1">Belongs to the anaerobic coproporphyrinogen-III oxidase family. HemW subfamily.</text>
</comment>
<proteinExistence type="inferred from homology"/>
<keyword evidence="9" id="KW-0963">Cytoplasm</keyword>
<dbReference type="InterPro" id="IPR034505">
    <property type="entry name" value="Coproporphyrinogen-III_oxidase"/>
</dbReference>
<evidence type="ECO:0000256" key="9">
    <source>
        <dbReference type="RuleBase" id="RU364116"/>
    </source>
</evidence>
<dbReference type="GO" id="GO:0051539">
    <property type="term" value="F:4 iron, 4 sulfur cluster binding"/>
    <property type="evidence" value="ECO:0007669"/>
    <property type="project" value="UniProtKB-UniRule"/>
</dbReference>
<keyword evidence="3 9" id="KW-0349">Heme</keyword>
<dbReference type="Proteomes" id="UP000298642">
    <property type="component" value="Chromosome"/>
</dbReference>
<dbReference type="SFLD" id="SFLDF00288">
    <property type="entry name" value="HemN-like__clustered_with_nucl"/>
    <property type="match status" value="1"/>
</dbReference>
<gene>
    <name evidence="11" type="primary">hemW</name>
    <name evidence="11" type="ORF">EIO64_07055</name>
</gene>
<dbReference type="Gene3D" id="3.20.20.70">
    <property type="entry name" value="Aldolase class I"/>
    <property type="match status" value="1"/>
</dbReference>
<dbReference type="InterPro" id="IPR010723">
    <property type="entry name" value="HemN_C"/>
</dbReference>
<dbReference type="GO" id="GO:0004109">
    <property type="term" value="F:coproporphyrinogen oxidase activity"/>
    <property type="evidence" value="ECO:0007669"/>
    <property type="project" value="InterPro"/>
</dbReference>
<evidence type="ECO:0000256" key="7">
    <source>
        <dbReference type="ARBA" id="ARBA00023014"/>
    </source>
</evidence>
<reference evidence="12" key="1">
    <citation type="submission" date="2018-12" db="EMBL/GenBank/DDBJ databases">
        <title>Dusodibacter welbiota gen. nov., sp. nov., isolated from human faeces and emended description of the Oscillibacter genus.</title>
        <authorList>
            <person name="Le Roy T."/>
            <person name="Van der Smissen P."/>
            <person name="Delzenne N."/>
            <person name="Muccioli G."/>
            <person name="Collet J.F."/>
            <person name="Cani P.D."/>
        </authorList>
    </citation>
    <scope>NUCLEOTIDE SEQUENCE [LARGE SCALE GENOMIC DNA]</scope>
    <source>
        <strain evidence="12">J115</strain>
    </source>
</reference>
<keyword evidence="8 9" id="KW-0143">Chaperone</keyword>
<dbReference type="InterPro" id="IPR007197">
    <property type="entry name" value="rSAM"/>
</dbReference>
<keyword evidence="9" id="KW-0004">4Fe-4S</keyword>
<evidence type="ECO:0000259" key="10">
    <source>
        <dbReference type="PROSITE" id="PS51918"/>
    </source>
</evidence>
<dbReference type="SMART" id="SM00729">
    <property type="entry name" value="Elp3"/>
    <property type="match status" value="1"/>
</dbReference>
<evidence type="ECO:0000313" key="11">
    <source>
        <dbReference type="EMBL" id="QCI59011.1"/>
    </source>
</evidence>
<dbReference type="GO" id="GO:0046872">
    <property type="term" value="F:metal ion binding"/>
    <property type="evidence" value="ECO:0007669"/>
    <property type="project" value="UniProtKB-UniRule"/>
</dbReference>
<dbReference type="RefSeq" id="WP_119311637.1">
    <property type="nucleotide sequence ID" value="NZ_CP034413.3"/>
</dbReference>
<dbReference type="EMBL" id="CP034413">
    <property type="protein sequence ID" value="QCI59011.1"/>
    <property type="molecule type" value="Genomic_DNA"/>
</dbReference>
<dbReference type="PANTHER" id="PTHR13932">
    <property type="entry name" value="COPROPORPHYRINIGEN III OXIDASE"/>
    <property type="match status" value="1"/>
</dbReference>
<dbReference type="InterPro" id="IPR058240">
    <property type="entry name" value="rSAM_sf"/>
</dbReference>
<dbReference type="NCBIfam" id="TIGR00539">
    <property type="entry name" value="hemN_rel"/>
    <property type="match status" value="1"/>
</dbReference>
<dbReference type="PROSITE" id="PS51918">
    <property type="entry name" value="RADICAL_SAM"/>
    <property type="match status" value="1"/>
</dbReference>
<comment type="function">
    <text evidence="9">Probably acts as a heme chaperone, transferring heme to an unknown acceptor. Binds one molecule of heme per monomer, possibly covalently. Binds 1 [4Fe-4S] cluster. The cluster is coordinated with 3 cysteines and an exchangeable S-adenosyl-L-methionine.</text>
</comment>
<dbReference type="Pfam" id="PF06969">
    <property type="entry name" value="HemN_C"/>
    <property type="match status" value="1"/>
</dbReference>
<dbReference type="KEGG" id="obj:EIO64_07055"/>
<keyword evidence="4 9" id="KW-0949">S-adenosyl-L-methionine</keyword>
<evidence type="ECO:0000256" key="1">
    <source>
        <dbReference type="ARBA" id="ARBA00006100"/>
    </source>
</evidence>
<dbReference type="GeneID" id="89523414"/>
<keyword evidence="12" id="KW-1185">Reference proteome</keyword>
<dbReference type="SFLD" id="SFLDG01065">
    <property type="entry name" value="anaerobic_coproporphyrinogen-I"/>
    <property type="match status" value="2"/>
</dbReference>
<dbReference type="InterPro" id="IPR013785">
    <property type="entry name" value="Aldolase_TIM"/>
</dbReference>
<dbReference type="InterPro" id="IPR004559">
    <property type="entry name" value="HemW-like"/>
</dbReference>